<dbReference type="OrthoDB" id="3239945at2"/>
<dbReference type="InterPro" id="IPR016181">
    <property type="entry name" value="Acyl_CoA_acyltransferase"/>
</dbReference>
<comment type="caution">
    <text evidence="1">The sequence shown here is derived from an EMBL/GenBank/DDBJ whole genome shotgun (WGS) entry which is preliminary data.</text>
</comment>
<reference evidence="1 2" key="1">
    <citation type="submission" date="2019-06" db="EMBL/GenBank/DDBJ databases">
        <title>Sequencing the genomes of 1000 actinobacteria strains.</title>
        <authorList>
            <person name="Klenk H.-P."/>
        </authorList>
    </citation>
    <scope>NUCLEOTIDE SEQUENCE [LARGE SCALE GENOMIC DNA]</scope>
    <source>
        <strain evidence="1 2">DSM 19560</strain>
    </source>
</reference>
<evidence type="ECO:0008006" key="3">
    <source>
        <dbReference type="Google" id="ProtNLM"/>
    </source>
</evidence>
<protein>
    <recommendedName>
        <fullName evidence="3">N-acetyltransferase domain-containing protein</fullName>
    </recommendedName>
</protein>
<gene>
    <name evidence="1" type="ORF">BKA23_1573</name>
</gene>
<accession>A0A561EAW0</accession>
<dbReference type="RefSeq" id="WP_145226983.1">
    <property type="nucleotide sequence ID" value="NZ_VIVQ01000001.1"/>
</dbReference>
<dbReference type="SUPFAM" id="SSF55729">
    <property type="entry name" value="Acyl-CoA N-acyltransferases (Nat)"/>
    <property type="match status" value="1"/>
</dbReference>
<organism evidence="1 2">
    <name type="scientific">Rudaeicoccus suwonensis</name>
    <dbReference type="NCBI Taxonomy" id="657409"/>
    <lineage>
        <taxon>Bacteria</taxon>
        <taxon>Bacillati</taxon>
        <taxon>Actinomycetota</taxon>
        <taxon>Actinomycetes</taxon>
        <taxon>Micrococcales</taxon>
        <taxon>Dermacoccaceae</taxon>
        <taxon>Rudaeicoccus</taxon>
    </lineage>
</organism>
<dbReference type="AlphaFoldDB" id="A0A561EAW0"/>
<dbReference type="Proteomes" id="UP000318297">
    <property type="component" value="Unassembled WGS sequence"/>
</dbReference>
<keyword evidence="2" id="KW-1185">Reference proteome</keyword>
<dbReference type="Gene3D" id="3.40.630.30">
    <property type="match status" value="1"/>
</dbReference>
<dbReference type="EMBL" id="VIVQ01000001">
    <property type="protein sequence ID" value="TWE12755.1"/>
    <property type="molecule type" value="Genomic_DNA"/>
</dbReference>
<proteinExistence type="predicted"/>
<sequence>MTDAIVAGYVIRALTDDTWDAFARMVDRTNGIFGGCWCTWFHTMSGEKTGDAQSNRDLKRRLVAEGRAHAALVFDGEDAVAWCEYGSVDELPNIYHRKQYEQECSRVPNHRLTCIYVDKKHRKRGLSAVALQGAVDLIAAAGGGRTEGYPQDLPEGKRVSASFLYNGTRRLFEQVGFTYDRPKGQNHCVMVRDIAPAH</sequence>
<evidence type="ECO:0000313" key="1">
    <source>
        <dbReference type="EMBL" id="TWE12755.1"/>
    </source>
</evidence>
<evidence type="ECO:0000313" key="2">
    <source>
        <dbReference type="Proteomes" id="UP000318297"/>
    </source>
</evidence>
<name>A0A561EAW0_9MICO</name>